<accession>A0A409YG90</accession>
<dbReference type="STRING" id="181874.A0A409YG90"/>
<name>A0A409YG90_9AGAR</name>
<dbReference type="InParanoid" id="A0A409YG90"/>
<dbReference type="InterPro" id="IPR008427">
    <property type="entry name" value="Extracellular_membr_CFEM_dom"/>
</dbReference>
<keyword evidence="7" id="KW-0479">Metal-binding</keyword>
<evidence type="ECO:0000256" key="9">
    <source>
        <dbReference type="ARBA" id="ARBA00023004"/>
    </source>
</evidence>
<dbReference type="InterPro" id="IPR051735">
    <property type="entry name" value="CFEM_domain"/>
</dbReference>
<comment type="similarity">
    <text evidence="3">Belongs to the RBT5 family.</text>
</comment>
<comment type="subcellular location">
    <subcellularLocation>
        <location evidence="1">Cell membrane</location>
        <topology evidence="1">Lipid-anchor</topology>
        <topology evidence="1">GPI-anchor</topology>
    </subcellularLocation>
    <subcellularLocation>
        <location evidence="2">Secreted</location>
    </subcellularLocation>
</comment>
<dbReference type="GO" id="GO:0005886">
    <property type="term" value="C:plasma membrane"/>
    <property type="evidence" value="ECO:0007669"/>
    <property type="project" value="UniProtKB-SubCell"/>
</dbReference>
<keyword evidence="10" id="KW-0472">Membrane</keyword>
<evidence type="ECO:0000256" key="6">
    <source>
        <dbReference type="ARBA" id="ARBA00022617"/>
    </source>
</evidence>
<evidence type="ECO:0000256" key="13">
    <source>
        <dbReference type="ARBA" id="ARBA00023288"/>
    </source>
</evidence>
<proteinExistence type="inferred from homology"/>
<dbReference type="PANTHER" id="PTHR37928">
    <property type="entry name" value="CFEM DOMAIN PROTEIN (AFU_ORTHOLOGUE AFUA_6G14090)"/>
    <property type="match status" value="1"/>
</dbReference>
<dbReference type="OrthoDB" id="3045591at2759"/>
<sequence>MYFKLSTIASLLAAATVGSAQIVIPANWWTQLPSCAQQCALQAAAQTNCPINDIACLCRSPTFYNNFVNCINNNCPLPDIQISKDLVKKLCTQIDWLWGINPCVRDCAIWAASQIPCDINDIACLCRNRELFLSLVRQCVRDRNCPVLSTSTGVVVLPFDVTCPTIGPNPTAIAI</sequence>
<evidence type="ECO:0000256" key="3">
    <source>
        <dbReference type="ARBA" id="ARBA00010031"/>
    </source>
</evidence>
<evidence type="ECO:0000256" key="11">
    <source>
        <dbReference type="ARBA" id="ARBA00023157"/>
    </source>
</evidence>
<evidence type="ECO:0000313" key="17">
    <source>
        <dbReference type="Proteomes" id="UP000284842"/>
    </source>
</evidence>
<evidence type="ECO:0000256" key="12">
    <source>
        <dbReference type="ARBA" id="ARBA00023180"/>
    </source>
</evidence>
<organism evidence="16 17">
    <name type="scientific">Panaeolus cyanescens</name>
    <dbReference type="NCBI Taxonomy" id="181874"/>
    <lineage>
        <taxon>Eukaryota</taxon>
        <taxon>Fungi</taxon>
        <taxon>Dikarya</taxon>
        <taxon>Basidiomycota</taxon>
        <taxon>Agaricomycotina</taxon>
        <taxon>Agaricomycetes</taxon>
        <taxon>Agaricomycetidae</taxon>
        <taxon>Agaricales</taxon>
        <taxon>Agaricineae</taxon>
        <taxon>Galeropsidaceae</taxon>
        <taxon>Panaeolus</taxon>
    </lineage>
</organism>
<keyword evidence="4" id="KW-1003">Cell membrane</keyword>
<evidence type="ECO:0000259" key="15">
    <source>
        <dbReference type="PROSITE" id="PS52012"/>
    </source>
</evidence>
<keyword evidence="6" id="KW-0349">Heme</keyword>
<dbReference type="AlphaFoldDB" id="A0A409YG90"/>
<keyword evidence="17" id="KW-1185">Reference proteome</keyword>
<evidence type="ECO:0000256" key="2">
    <source>
        <dbReference type="ARBA" id="ARBA00004613"/>
    </source>
</evidence>
<dbReference type="GO" id="GO:0005576">
    <property type="term" value="C:extracellular region"/>
    <property type="evidence" value="ECO:0007669"/>
    <property type="project" value="UniProtKB-SubCell"/>
</dbReference>
<dbReference type="Proteomes" id="UP000284842">
    <property type="component" value="Unassembled WGS sequence"/>
</dbReference>
<evidence type="ECO:0000256" key="1">
    <source>
        <dbReference type="ARBA" id="ARBA00004609"/>
    </source>
</evidence>
<keyword evidence="12" id="KW-0325">Glycoprotein</keyword>
<protein>
    <recommendedName>
        <fullName evidence="15">CFEM domain-containing protein</fullName>
    </recommendedName>
</protein>
<evidence type="ECO:0000256" key="8">
    <source>
        <dbReference type="ARBA" id="ARBA00022729"/>
    </source>
</evidence>
<evidence type="ECO:0000313" key="16">
    <source>
        <dbReference type="EMBL" id="PPR02037.1"/>
    </source>
</evidence>
<feature type="chain" id="PRO_5019198488" description="CFEM domain-containing protein" evidence="14">
    <location>
        <begin position="21"/>
        <end position="175"/>
    </location>
</feature>
<evidence type="ECO:0000256" key="7">
    <source>
        <dbReference type="ARBA" id="ARBA00022723"/>
    </source>
</evidence>
<keyword evidence="8 14" id="KW-0732">Signal</keyword>
<evidence type="ECO:0000256" key="5">
    <source>
        <dbReference type="ARBA" id="ARBA00022525"/>
    </source>
</evidence>
<dbReference type="PROSITE" id="PS52012">
    <property type="entry name" value="CFEM"/>
    <property type="match status" value="1"/>
</dbReference>
<keyword evidence="9" id="KW-0408">Iron</keyword>
<comment type="caution">
    <text evidence="16">The sequence shown here is derived from an EMBL/GenBank/DDBJ whole genome shotgun (WGS) entry which is preliminary data.</text>
</comment>
<keyword evidence="13" id="KW-0449">Lipoprotein</keyword>
<evidence type="ECO:0000256" key="14">
    <source>
        <dbReference type="SAM" id="SignalP"/>
    </source>
</evidence>
<dbReference type="PANTHER" id="PTHR37928:SF2">
    <property type="entry name" value="GPI ANCHORED CFEM DOMAIN PROTEIN (AFU_ORTHOLOGUE AFUA_6G10580)"/>
    <property type="match status" value="1"/>
</dbReference>
<keyword evidence="11" id="KW-1015">Disulfide bond</keyword>
<feature type="signal peptide" evidence="14">
    <location>
        <begin position="1"/>
        <end position="20"/>
    </location>
</feature>
<evidence type="ECO:0000256" key="10">
    <source>
        <dbReference type="ARBA" id="ARBA00023136"/>
    </source>
</evidence>
<reference evidence="16 17" key="1">
    <citation type="journal article" date="2018" name="Evol. Lett.">
        <title>Horizontal gene cluster transfer increased hallucinogenic mushroom diversity.</title>
        <authorList>
            <person name="Reynolds H.T."/>
            <person name="Vijayakumar V."/>
            <person name="Gluck-Thaler E."/>
            <person name="Korotkin H.B."/>
            <person name="Matheny P.B."/>
            <person name="Slot J.C."/>
        </authorList>
    </citation>
    <scope>NUCLEOTIDE SEQUENCE [LARGE SCALE GENOMIC DNA]</scope>
    <source>
        <strain evidence="16 17">2629</strain>
    </source>
</reference>
<dbReference type="Pfam" id="PF05730">
    <property type="entry name" value="CFEM"/>
    <property type="match status" value="2"/>
</dbReference>
<keyword evidence="5" id="KW-0964">Secreted</keyword>
<evidence type="ECO:0000256" key="4">
    <source>
        <dbReference type="ARBA" id="ARBA00022475"/>
    </source>
</evidence>
<dbReference type="EMBL" id="NHTK01001194">
    <property type="protein sequence ID" value="PPR02037.1"/>
    <property type="molecule type" value="Genomic_DNA"/>
</dbReference>
<feature type="domain" description="CFEM" evidence="15">
    <location>
        <begin position="3"/>
        <end position="115"/>
    </location>
</feature>
<gene>
    <name evidence="16" type="ORF">CVT24_011185</name>
</gene>
<dbReference type="GO" id="GO:0046872">
    <property type="term" value="F:metal ion binding"/>
    <property type="evidence" value="ECO:0007669"/>
    <property type="project" value="UniProtKB-KW"/>
</dbReference>
<dbReference type="SMART" id="SM00747">
    <property type="entry name" value="CFEM"/>
    <property type="match status" value="2"/>
</dbReference>